<evidence type="ECO:0000313" key="2">
    <source>
        <dbReference type="EMBL" id="SHI86279.1"/>
    </source>
</evidence>
<evidence type="ECO:0000313" key="1">
    <source>
        <dbReference type="EMBL" id="QOR74239.1"/>
    </source>
</evidence>
<dbReference type="EMBL" id="CP063145">
    <property type="protein sequence ID" value="QOR74239.1"/>
    <property type="molecule type" value="Genomic_DNA"/>
</dbReference>
<reference evidence="2 3" key="1">
    <citation type="submission" date="2016-11" db="EMBL/GenBank/DDBJ databases">
        <authorList>
            <person name="Jaros S."/>
            <person name="Januszkiewicz K."/>
            <person name="Wedrychowicz H."/>
        </authorList>
    </citation>
    <scope>NUCLEOTIDE SEQUENCE [LARGE SCALE GENOMIC DNA]</scope>
    <source>
        <strain evidence="2 3">DSM 25479</strain>
    </source>
</reference>
<dbReference type="Proteomes" id="UP000593605">
    <property type="component" value="Chromosome"/>
</dbReference>
<organism evidence="2 3">
    <name type="scientific">Cruoricaptor ignavus</name>
    <dbReference type="NCBI Taxonomy" id="1118202"/>
    <lineage>
        <taxon>Bacteria</taxon>
        <taxon>Pseudomonadati</taxon>
        <taxon>Bacteroidota</taxon>
        <taxon>Flavobacteriia</taxon>
        <taxon>Flavobacteriales</taxon>
        <taxon>Weeksellaceae</taxon>
        <taxon>Cruoricaptor</taxon>
    </lineage>
</organism>
<dbReference type="SUPFAM" id="SSF109604">
    <property type="entry name" value="HD-domain/PDEase-like"/>
    <property type="match status" value="1"/>
</dbReference>
<dbReference type="AlphaFoldDB" id="A0A1M6ELH4"/>
<dbReference type="KEGG" id="civ:IMZ16_02005"/>
<dbReference type="STRING" id="1118202.SAMN05443429_105145"/>
<keyword evidence="3" id="KW-1185">Reference proteome</keyword>
<evidence type="ECO:0000313" key="3">
    <source>
        <dbReference type="Proteomes" id="UP000184335"/>
    </source>
</evidence>
<gene>
    <name evidence="1" type="ORF">IMZ16_02005</name>
    <name evidence="2" type="ORF">SAMN05443429_105145</name>
</gene>
<evidence type="ECO:0000313" key="4">
    <source>
        <dbReference type="Proteomes" id="UP000593605"/>
    </source>
</evidence>
<protein>
    <submittedName>
        <fullName evidence="2">HD domain-containing protein</fullName>
    </submittedName>
</protein>
<accession>A0A1M6ELH4</accession>
<proteinExistence type="predicted"/>
<reference evidence="1 4" key="2">
    <citation type="submission" date="2020-10" db="EMBL/GenBank/DDBJ databases">
        <title>Complete genome of Cruoricapor ignavus strain M1214 isolated from the blood culture of a febrile patient.</title>
        <authorList>
            <person name="Guglielmino C.J.D."/>
        </authorList>
    </citation>
    <scope>NUCLEOTIDE SEQUENCE [LARGE SCALE GENOMIC DNA]</scope>
    <source>
        <strain evidence="1 4">M1214</strain>
    </source>
</reference>
<dbReference type="Gene3D" id="1.10.3210.10">
    <property type="entry name" value="Hypothetical protein af1432"/>
    <property type="match status" value="1"/>
</dbReference>
<dbReference type="RefSeq" id="WP_073179501.1">
    <property type="nucleotide sequence ID" value="NZ_CP063145.1"/>
</dbReference>
<dbReference type="Proteomes" id="UP000184335">
    <property type="component" value="Unassembled WGS sequence"/>
</dbReference>
<name>A0A1M6ELH4_9FLAO</name>
<dbReference type="EMBL" id="FQYI01000005">
    <property type="protein sequence ID" value="SHI86279.1"/>
    <property type="molecule type" value="Genomic_DNA"/>
</dbReference>
<sequence length="145" mass="16982">MTKEELLFKAINIATEAHRGQTDKYGAPYIGHVMRVVNYCRTLDEKIIGALHDVVEDAPDWTFERLTAEGFGAYVYELDCLTKREGEDYDTFLSRTLQSELAVRVKLCDLQDNMDLRRVNRALAEKDLKRMNKYLKAYRYLTEKY</sequence>